<evidence type="ECO:0000259" key="9">
    <source>
        <dbReference type="PROSITE" id="PS50262"/>
    </source>
</evidence>
<evidence type="ECO:0000256" key="7">
    <source>
        <dbReference type="ARBA" id="ARBA00023224"/>
    </source>
</evidence>
<gene>
    <name evidence="10" type="ORF">KP79_PYT18079</name>
</gene>
<keyword evidence="6 10" id="KW-0675">Receptor</keyword>
<keyword evidence="4" id="KW-0297">G-protein coupled receptor</keyword>
<dbReference type="InterPro" id="IPR050125">
    <property type="entry name" value="GPCR_opsins"/>
</dbReference>
<keyword evidence="5 8" id="KW-0472">Membrane</keyword>
<dbReference type="InterPro" id="IPR000276">
    <property type="entry name" value="GPCR_Rhodpsn"/>
</dbReference>
<dbReference type="Proteomes" id="UP000242188">
    <property type="component" value="Unassembled WGS sequence"/>
</dbReference>
<dbReference type="AlphaFoldDB" id="A0A210PV60"/>
<dbReference type="Pfam" id="PF00001">
    <property type="entry name" value="7tm_1"/>
    <property type="match status" value="1"/>
</dbReference>
<sequence length="437" mass="48663">MSPSASRDIRASRYIMAVVSVTAFVGSLFNCSILCVSTVEGTWILGEVFCQIFALISYSLVTCAIWLTALAAFERYYKLLSPTDHSAMFSEINTRILVVGVIFIAVALCTAPLYGWGEYSNYKGAMSILMSLSSELHLERSNLGNDTHRDGEYEIHEAIPVNYSAKLMTGQFLCSRRNDDESNLDLLIAITSSFIGSKFDLSIRKTSSSCQVGKILFILRANNKEAVDEVLRGHLNGLLRSDISKSVVSSFKNITNLDILLSVQLDMNIEAITEYREIYVPFQGIGICSLDFTDVNTHMLSSVLYIIGTTMLIPYIVILVCGIGVVRKYHSGRLHNHLEDYTYLKILYICGFTSMVFCVPYYATNFLNASGLVISVGANFFSTMLFYMTPMCVAGPYVFCRLTDMNISQKLLFTRKKTTLGSQSDETLSSAIRLETL</sequence>
<dbReference type="CDD" id="cd00637">
    <property type="entry name" value="7tm_classA_rhodopsin-like"/>
    <property type="match status" value="1"/>
</dbReference>
<reference evidence="10 11" key="1">
    <citation type="journal article" date="2017" name="Nat. Ecol. Evol.">
        <title>Scallop genome provides insights into evolution of bilaterian karyotype and development.</title>
        <authorList>
            <person name="Wang S."/>
            <person name="Zhang J."/>
            <person name="Jiao W."/>
            <person name="Li J."/>
            <person name="Xun X."/>
            <person name="Sun Y."/>
            <person name="Guo X."/>
            <person name="Huan P."/>
            <person name="Dong B."/>
            <person name="Zhang L."/>
            <person name="Hu X."/>
            <person name="Sun X."/>
            <person name="Wang J."/>
            <person name="Zhao C."/>
            <person name="Wang Y."/>
            <person name="Wang D."/>
            <person name="Huang X."/>
            <person name="Wang R."/>
            <person name="Lv J."/>
            <person name="Li Y."/>
            <person name="Zhang Z."/>
            <person name="Liu B."/>
            <person name="Lu W."/>
            <person name="Hui Y."/>
            <person name="Liang J."/>
            <person name="Zhou Z."/>
            <person name="Hou R."/>
            <person name="Li X."/>
            <person name="Liu Y."/>
            <person name="Li H."/>
            <person name="Ning X."/>
            <person name="Lin Y."/>
            <person name="Zhao L."/>
            <person name="Xing Q."/>
            <person name="Dou J."/>
            <person name="Li Y."/>
            <person name="Mao J."/>
            <person name="Guo H."/>
            <person name="Dou H."/>
            <person name="Li T."/>
            <person name="Mu C."/>
            <person name="Jiang W."/>
            <person name="Fu Q."/>
            <person name="Fu X."/>
            <person name="Miao Y."/>
            <person name="Liu J."/>
            <person name="Yu Q."/>
            <person name="Li R."/>
            <person name="Liao H."/>
            <person name="Li X."/>
            <person name="Kong Y."/>
            <person name="Jiang Z."/>
            <person name="Chourrout D."/>
            <person name="Li R."/>
            <person name="Bao Z."/>
        </authorList>
    </citation>
    <scope>NUCLEOTIDE SEQUENCE [LARGE SCALE GENOMIC DNA]</scope>
    <source>
        <strain evidence="10 11">PY_sf001</strain>
    </source>
</reference>
<dbReference type="InterPro" id="IPR017452">
    <property type="entry name" value="GPCR_Rhodpsn_7TM"/>
</dbReference>
<dbReference type="EMBL" id="NEDP02005470">
    <property type="protein sequence ID" value="OWF40380.1"/>
    <property type="molecule type" value="Genomic_DNA"/>
</dbReference>
<keyword evidence="3 8" id="KW-1133">Transmembrane helix</keyword>
<dbReference type="GO" id="GO:0004930">
    <property type="term" value="F:G protein-coupled receptor activity"/>
    <property type="evidence" value="ECO:0007669"/>
    <property type="project" value="UniProtKB-KW"/>
</dbReference>
<evidence type="ECO:0000256" key="2">
    <source>
        <dbReference type="ARBA" id="ARBA00022692"/>
    </source>
</evidence>
<keyword evidence="2 8" id="KW-0812">Transmembrane</keyword>
<feature type="domain" description="G-protein coupled receptors family 1 profile" evidence="9">
    <location>
        <begin position="1"/>
        <end position="114"/>
    </location>
</feature>
<keyword evidence="11" id="KW-1185">Reference proteome</keyword>
<dbReference type="GO" id="GO:0016020">
    <property type="term" value="C:membrane"/>
    <property type="evidence" value="ECO:0007669"/>
    <property type="project" value="UniProtKB-SubCell"/>
</dbReference>
<protein>
    <submittedName>
        <fullName evidence="10">Octopamine receptor 1</fullName>
    </submittedName>
</protein>
<dbReference type="OrthoDB" id="6144677at2759"/>
<evidence type="ECO:0000313" key="10">
    <source>
        <dbReference type="EMBL" id="OWF40380.1"/>
    </source>
</evidence>
<feature type="transmembrane region" description="Helical" evidence="8">
    <location>
        <begin position="346"/>
        <end position="363"/>
    </location>
</feature>
<feature type="transmembrane region" description="Helical" evidence="8">
    <location>
        <begin position="303"/>
        <end position="326"/>
    </location>
</feature>
<evidence type="ECO:0000256" key="4">
    <source>
        <dbReference type="ARBA" id="ARBA00023040"/>
    </source>
</evidence>
<feature type="transmembrane region" description="Helical" evidence="8">
    <location>
        <begin position="94"/>
        <end position="116"/>
    </location>
</feature>
<feature type="transmembrane region" description="Helical" evidence="8">
    <location>
        <begin position="14"/>
        <end position="39"/>
    </location>
</feature>
<evidence type="ECO:0000256" key="1">
    <source>
        <dbReference type="ARBA" id="ARBA00004141"/>
    </source>
</evidence>
<dbReference type="PROSITE" id="PS50262">
    <property type="entry name" value="G_PROTEIN_RECEP_F1_2"/>
    <property type="match status" value="1"/>
</dbReference>
<dbReference type="Gene3D" id="1.20.1070.10">
    <property type="entry name" value="Rhodopsin 7-helix transmembrane proteins"/>
    <property type="match status" value="1"/>
</dbReference>
<evidence type="ECO:0000256" key="8">
    <source>
        <dbReference type="SAM" id="Phobius"/>
    </source>
</evidence>
<comment type="caution">
    <text evidence="10">The sequence shown here is derived from an EMBL/GenBank/DDBJ whole genome shotgun (WGS) entry which is preliminary data.</text>
</comment>
<evidence type="ECO:0000256" key="5">
    <source>
        <dbReference type="ARBA" id="ARBA00023136"/>
    </source>
</evidence>
<name>A0A210PV60_MIZYE</name>
<comment type="subcellular location">
    <subcellularLocation>
        <location evidence="1">Membrane</location>
        <topology evidence="1">Multi-pass membrane protein</topology>
    </subcellularLocation>
</comment>
<feature type="transmembrane region" description="Helical" evidence="8">
    <location>
        <begin position="51"/>
        <end position="73"/>
    </location>
</feature>
<organism evidence="10 11">
    <name type="scientific">Mizuhopecten yessoensis</name>
    <name type="common">Japanese scallop</name>
    <name type="synonym">Patinopecten yessoensis</name>
    <dbReference type="NCBI Taxonomy" id="6573"/>
    <lineage>
        <taxon>Eukaryota</taxon>
        <taxon>Metazoa</taxon>
        <taxon>Spiralia</taxon>
        <taxon>Lophotrochozoa</taxon>
        <taxon>Mollusca</taxon>
        <taxon>Bivalvia</taxon>
        <taxon>Autobranchia</taxon>
        <taxon>Pteriomorphia</taxon>
        <taxon>Pectinida</taxon>
        <taxon>Pectinoidea</taxon>
        <taxon>Pectinidae</taxon>
        <taxon>Mizuhopecten</taxon>
    </lineage>
</organism>
<evidence type="ECO:0000256" key="6">
    <source>
        <dbReference type="ARBA" id="ARBA00023170"/>
    </source>
</evidence>
<evidence type="ECO:0000313" key="11">
    <source>
        <dbReference type="Proteomes" id="UP000242188"/>
    </source>
</evidence>
<dbReference type="SUPFAM" id="SSF81321">
    <property type="entry name" value="Family A G protein-coupled receptor-like"/>
    <property type="match status" value="1"/>
</dbReference>
<accession>A0A210PV60</accession>
<proteinExistence type="predicted"/>
<dbReference type="PANTHER" id="PTHR24240">
    <property type="entry name" value="OPSIN"/>
    <property type="match status" value="1"/>
</dbReference>
<evidence type="ECO:0000256" key="3">
    <source>
        <dbReference type="ARBA" id="ARBA00022989"/>
    </source>
</evidence>
<keyword evidence="7" id="KW-0807">Transducer</keyword>